<evidence type="ECO:0000256" key="1">
    <source>
        <dbReference type="ARBA" id="ARBA00004123"/>
    </source>
</evidence>
<keyword evidence="4 8" id="KW-0156">Chromatin regulator</keyword>
<evidence type="ECO:0000256" key="7">
    <source>
        <dbReference type="ARBA" id="ARBA00023242"/>
    </source>
</evidence>
<dbReference type="SUPFAM" id="SSF52768">
    <property type="entry name" value="Arginase/deacetylase"/>
    <property type="match status" value="1"/>
</dbReference>
<evidence type="ECO:0000256" key="5">
    <source>
        <dbReference type="ARBA" id="ARBA00023015"/>
    </source>
</evidence>
<dbReference type="InterPro" id="IPR003084">
    <property type="entry name" value="HDAC_I/II"/>
</dbReference>
<feature type="binding site" evidence="11">
    <location>
        <position position="248"/>
    </location>
    <ligand>
        <name>a divalent metal cation</name>
        <dbReference type="ChEBI" id="CHEBI:60240"/>
    </ligand>
</feature>
<comment type="catalytic activity">
    <reaction evidence="8">
        <text>N(6)-acetyl-L-lysyl-[histone] + H2O = L-lysyl-[histone] + acetate</text>
        <dbReference type="Rhea" id="RHEA:58196"/>
        <dbReference type="Rhea" id="RHEA-COMP:9845"/>
        <dbReference type="Rhea" id="RHEA-COMP:11338"/>
        <dbReference type="ChEBI" id="CHEBI:15377"/>
        <dbReference type="ChEBI" id="CHEBI:29969"/>
        <dbReference type="ChEBI" id="CHEBI:30089"/>
        <dbReference type="ChEBI" id="CHEBI:61930"/>
        <dbReference type="EC" id="3.5.1.98"/>
    </reaction>
</comment>
<evidence type="ECO:0000313" key="14">
    <source>
        <dbReference type="EMBL" id="KAF2404106.1"/>
    </source>
</evidence>
<dbReference type="GO" id="GO:0040029">
    <property type="term" value="P:epigenetic regulation of gene expression"/>
    <property type="evidence" value="ECO:0007669"/>
    <property type="project" value="TreeGrafter"/>
</dbReference>
<keyword evidence="5 8" id="KW-0805">Transcription regulation</keyword>
<dbReference type="PRINTS" id="PR01270">
    <property type="entry name" value="HDASUPER"/>
</dbReference>
<name>A0A6G1I7K7_9PEZI</name>
<evidence type="ECO:0000256" key="10">
    <source>
        <dbReference type="PIRSR" id="PIRSR037913-2"/>
    </source>
</evidence>
<keyword evidence="3 8" id="KW-0378">Hydrolase</keyword>
<dbReference type="InterPro" id="IPR037138">
    <property type="entry name" value="His_deacetylse_dom_sf"/>
</dbReference>
<dbReference type="AlphaFoldDB" id="A0A6G1I7K7"/>
<keyword evidence="6 8" id="KW-0804">Transcription</keyword>
<feature type="binding site" evidence="10">
    <location>
        <position position="219"/>
    </location>
    <ligand>
        <name>substrate</name>
    </ligand>
</feature>
<dbReference type="OrthoDB" id="1918432at2759"/>
<dbReference type="InterPro" id="IPR000286">
    <property type="entry name" value="HDACs"/>
</dbReference>
<dbReference type="PANTHER" id="PTHR10625:SF36">
    <property type="entry name" value="HISTONE DEACETYLASE 3"/>
    <property type="match status" value="1"/>
</dbReference>
<feature type="active site" description="Proton acceptor" evidence="9">
    <location>
        <position position="211"/>
    </location>
</feature>
<feature type="domain" description="Histone deacetylase" evidence="13">
    <location>
        <begin position="88"/>
        <end position="394"/>
    </location>
</feature>
<evidence type="ECO:0000256" key="4">
    <source>
        <dbReference type="ARBA" id="ARBA00022853"/>
    </source>
</evidence>
<dbReference type="EC" id="3.5.1.98" evidence="2 8"/>
<evidence type="ECO:0000256" key="2">
    <source>
        <dbReference type="ARBA" id="ARBA00012111"/>
    </source>
</evidence>
<evidence type="ECO:0000259" key="13">
    <source>
        <dbReference type="Pfam" id="PF00850"/>
    </source>
</evidence>
<dbReference type="GO" id="GO:0046872">
    <property type="term" value="F:metal ion binding"/>
    <property type="evidence" value="ECO:0007669"/>
    <property type="project" value="UniProtKB-KW"/>
</dbReference>
<sequence>MRDTSCANGFDAPVVQEWVSGAGAPVPSPFEGPNAPPILDVWHTLSKGDQQSVIENEVLRNGIQRPVGHTVSFHYNPRVESHHFGKSHPMKPWRLTLTKQLVLSYGLHYALDLYRPLEATKEELAAYHTREYLDFLQSIDPQHSHPSSPNTDHEQRRTAFLGSNEANADCPVFDGMWGYFTLYAGASLDAAHKLVADQSDIAINWSGGLHHAHKGTGAGFCYINDIVLAIQQLLLVTPRVLYIDIDVHHGDGVEEAFYYTDRVLTLSFHKYGETFFPGTGALEDTGPRGSHNPGAHHSLNVPLRDGIEDAEWERLFRQIAGDAIDTYNPGAIVLQCGADSLGGDRLGSFNINIRAHGFAVEFVKSRAHGRKMMIVGGGGYTPRNVARCWTHETSIAADVELRNELPMHVPYRQAFTGNENGDGLLYPSLSNIQGKIHPNMNDQSYFDNLIAHNKEQLRYIKGGPSVQMSRIPIDHLRIREEVDEALRDELEDRDRDEMMRRRREKNYGYRGERLSS</sequence>
<feature type="binding site" evidence="11">
    <location>
        <position position="339"/>
    </location>
    <ligand>
        <name>a divalent metal cation</name>
        <dbReference type="ChEBI" id="CHEBI:60240"/>
    </ligand>
</feature>
<dbReference type="Pfam" id="PF00850">
    <property type="entry name" value="Hist_deacetyl"/>
    <property type="match status" value="1"/>
</dbReference>
<evidence type="ECO:0000256" key="3">
    <source>
        <dbReference type="ARBA" id="ARBA00022801"/>
    </source>
</evidence>
<dbReference type="PIRSF" id="PIRSF037913">
    <property type="entry name" value="His_deacetylse_1"/>
    <property type="match status" value="1"/>
</dbReference>
<evidence type="ECO:0000256" key="12">
    <source>
        <dbReference type="SAM" id="MobiDB-lite"/>
    </source>
</evidence>
<evidence type="ECO:0000256" key="8">
    <source>
        <dbReference type="PIRNR" id="PIRNR037913"/>
    </source>
</evidence>
<protein>
    <recommendedName>
        <fullName evidence="2 8">Histone deacetylase</fullName>
        <ecNumber evidence="2 8">3.5.1.98</ecNumber>
    </recommendedName>
</protein>
<dbReference type="PRINTS" id="PR01271">
    <property type="entry name" value="HISDACETLASE"/>
</dbReference>
<accession>A0A6G1I7K7</accession>
<comment type="similarity">
    <text evidence="8">Belongs to the histone deacetylase family. HD Type 1 subfamily.</text>
</comment>
<dbReference type="PANTHER" id="PTHR10625">
    <property type="entry name" value="HISTONE DEACETYLASE HDAC1-RELATED"/>
    <property type="match status" value="1"/>
</dbReference>
<feature type="binding site" evidence="10">
    <location>
        <position position="169"/>
    </location>
    <ligand>
        <name>substrate</name>
    </ligand>
</feature>
<dbReference type="Gene3D" id="3.40.800.20">
    <property type="entry name" value="Histone deacetylase domain"/>
    <property type="match status" value="1"/>
</dbReference>
<evidence type="ECO:0000256" key="9">
    <source>
        <dbReference type="PIRSR" id="PIRSR037913-1"/>
    </source>
</evidence>
<dbReference type="InterPro" id="IPR023801">
    <property type="entry name" value="His_deacetylse_dom"/>
</dbReference>
<feature type="region of interest" description="Disordered" evidence="12">
    <location>
        <begin position="488"/>
        <end position="516"/>
    </location>
</feature>
<dbReference type="GO" id="GO:0141221">
    <property type="term" value="F:histone deacetylase activity, hydrolytic mechanism"/>
    <property type="evidence" value="ECO:0007669"/>
    <property type="project" value="UniProtKB-EC"/>
</dbReference>
<gene>
    <name evidence="14" type="ORF">EJ06DRAFT_526208</name>
</gene>
<organism evidence="14 15">
    <name type="scientific">Trichodelitschia bisporula</name>
    <dbReference type="NCBI Taxonomy" id="703511"/>
    <lineage>
        <taxon>Eukaryota</taxon>
        <taxon>Fungi</taxon>
        <taxon>Dikarya</taxon>
        <taxon>Ascomycota</taxon>
        <taxon>Pezizomycotina</taxon>
        <taxon>Dothideomycetes</taxon>
        <taxon>Dothideomycetes incertae sedis</taxon>
        <taxon>Phaeotrichales</taxon>
        <taxon>Phaeotrichaceae</taxon>
        <taxon>Trichodelitschia</taxon>
    </lineage>
</organism>
<dbReference type="GO" id="GO:0070210">
    <property type="term" value="C:Rpd3L-Expanded complex"/>
    <property type="evidence" value="ECO:0007669"/>
    <property type="project" value="TreeGrafter"/>
</dbReference>
<feature type="binding site" evidence="11">
    <location>
        <position position="246"/>
    </location>
    <ligand>
        <name>a divalent metal cation</name>
        <dbReference type="ChEBI" id="CHEBI:60240"/>
    </ligand>
</feature>
<keyword evidence="7 8" id="KW-0539">Nucleus</keyword>
<comment type="subcellular location">
    <subcellularLocation>
        <location evidence="1 8">Nucleus</location>
    </subcellularLocation>
</comment>
<feature type="binding site" evidence="10">
    <location>
        <position position="380"/>
    </location>
    <ligand>
        <name>substrate</name>
    </ligand>
</feature>
<reference evidence="14" key="1">
    <citation type="journal article" date="2020" name="Stud. Mycol.">
        <title>101 Dothideomycetes genomes: a test case for predicting lifestyles and emergence of pathogens.</title>
        <authorList>
            <person name="Haridas S."/>
            <person name="Albert R."/>
            <person name="Binder M."/>
            <person name="Bloem J."/>
            <person name="Labutti K."/>
            <person name="Salamov A."/>
            <person name="Andreopoulos B."/>
            <person name="Baker S."/>
            <person name="Barry K."/>
            <person name="Bills G."/>
            <person name="Bluhm B."/>
            <person name="Cannon C."/>
            <person name="Castanera R."/>
            <person name="Culley D."/>
            <person name="Daum C."/>
            <person name="Ezra D."/>
            <person name="Gonzalez J."/>
            <person name="Henrissat B."/>
            <person name="Kuo A."/>
            <person name="Liang C."/>
            <person name="Lipzen A."/>
            <person name="Lutzoni F."/>
            <person name="Magnuson J."/>
            <person name="Mondo S."/>
            <person name="Nolan M."/>
            <person name="Ohm R."/>
            <person name="Pangilinan J."/>
            <person name="Park H.-J."/>
            <person name="Ramirez L."/>
            <person name="Alfaro M."/>
            <person name="Sun H."/>
            <person name="Tritt A."/>
            <person name="Yoshinaga Y."/>
            <person name="Zwiers L.-H."/>
            <person name="Turgeon B."/>
            <person name="Goodwin S."/>
            <person name="Spatafora J."/>
            <person name="Crous P."/>
            <person name="Grigoriev I."/>
        </authorList>
    </citation>
    <scope>NUCLEOTIDE SEQUENCE</scope>
    <source>
        <strain evidence="14">CBS 262.69</strain>
    </source>
</reference>
<dbReference type="EMBL" id="ML996688">
    <property type="protein sequence ID" value="KAF2404106.1"/>
    <property type="molecule type" value="Genomic_DNA"/>
</dbReference>
<proteinExistence type="inferred from homology"/>
<dbReference type="Proteomes" id="UP000799640">
    <property type="component" value="Unassembled WGS sequence"/>
</dbReference>
<keyword evidence="15" id="KW-1185">Reference proteome</keyword>
<dbReference type="InterPro" id="IPR023696">
    <property type="entry name" value="Ureohydrolase_dom_sf"/>
</dbReference>
<evidence type="ECO:0000256" key="6">
    <source>
        <dbReference type="ARBA" id="ARBA00023163"/>
    </source>
</evidence>
<keyword evidence="11" id="KW-0479">Metal-binding</keyword>
<evidence type="ECO:0000256" key="11">
    <source>
        <dbReference type="PIRSR" id="PIRSR037913-3"/>
    </source>
</evidence>
<evidence type="ECO:0000313" key="15">
    <source>
        <dbReference type="Proteomes" id="UP000799640"/>
    </source>
</evidence>